<dbReference type="SMART" id="SM00530">
    <property type="entry name" value="HTH_XRE"/>
    <property type="match status" value="1"/>
</dbReference>
<dbReference type="InterPro" id="IPR010982">
    <property type="entry name" value="Lambda_DNA-bd_dom_sf"/>
</dbReference>
<evidence type="ECO:0000313" key="4">
    <source>
        <dbReference type="Proteomes" id="UP000480943"/>
    </source>
</evidence>
<dbReference type="Pfam" id="PF01381">
    <property type="entry name" value="HTH_3"/>
    <property type="match status" value="1"/>
</dbReference>
<gene>
    <name evidence="3" type="ORF">F6450_08865</name>
</gene>
<dbReference type="PROSITE" id="PS50943">
    <property type="entry name" value="HTH_CROC1"/>
    <property type="match status" value="1"/>
</dbReference>
<dbReference type="SUPFAM" id="SSF47413">
    <property type="entry name" value="lambda repressor-like DNA-binding domains"/>
    <property type="match status" value="1"/>
</dbReference>
<reference evidence="3 4" key="1">
    <citation type="submission" date="2019-09" db="EMBL/GenBank/DDBJ databases">
        <title>Photobacterium damselae subsp. damselae CDC-2227-81, a human clinical isolate.</title>
        <authorList>
            <person name="Osorio C.R."/>
        </authorList>
    </citation>
    <scope>NUCLEOTIDE SEQUENCE [LARGE SCALE GENOMIC DNA]</scope>
    <source>
        <strain evidence="3 4">CDC-2227-81</strain>
    </source>
</reference>
<dbReference type="CDD" id="cd00093">
    <property type="entry name" value="HTH_XRE"/>
    <property type="match status" value="1"/>
</dbReference>
<dbReference type="EMBL" id="VZUQ01000053">
    <property type="protein sequence ID" value="KAB1181453.1"/>
    <property type="molecule type" value="Genomic_DNA"/>
</dbReference>
<comment type="caution">
    <text evidence="3">The sequence shown here is derived from an EMBL/GenBank/DDBJ whole genome shotgun (WGS) entry which is preliminary data.</text>
</comment>
<dbReference type="Proteomes" id="UP000480943">
    <property type="component" value="Unassembled WGS sequence"/>
</dbReference>
<dbReference type="InterPro" id="IPR001387">
    <property type="entry name" value="Cro/C1-type_HTH"/>
</dbReference>
<protein>
    <submittedName>
        <fullName evidence="3">Helix-turn-helix transcriptional regulator</fullName>
    </submittedName>
</protein>
<feature type="domain" description="HTH cro/C1-type" evidence="2">
    <location>
        <begin position="15"/>
        <end position="69"/>
    </location>
</feature>
<dbReference type="AlphaFoldDB" id="A0AAD3WYA5"/>
<dbReference type="GO" id="GO:0003677">
    <property type="term" value="F:DNA binding"/>
    <property type="evidence" value="ECO:0007669"/>
    <property type="project" value="UniProtKB-KW"/>
</dbReference>
<evidence type="ECO:0000259" key="2">
    <source>
        <dbReference type="PROSITE" id="PS50943"/>
    </source>
</evidence>
<proteinExistence type="predicted"/>
<evidence type="ECO:0000256" key="1">
    <source>
        <dbReference type="ARBA" id="ARBA00023125"/>
    </source>
</evidence>
<dbReference type="PANTHER" id="PTHR46558">
    <property type="entry name" value="TRACRIPTIONAL REGULATORY PROTEIN-RELATED-RELATED"/>
    <property type="match status" value="1"/>
</dbReference>
<keyword evidence="1" id="KW-0238">DNA-binding</keyword>
<dbReference type="Gene3D" id="1.10.260.40">
    <property type="entry name" value="lambda repressor-like DNA-binding domains"/>
    <property type="match status" value="1"/>
</dbReference>
<organism evidence="3 4">
    <name type="scientific">Photobacterium damselae subsp. damselae</name>
    <name type="common">Listonella damsela</name>
    <dbReference type="NCBI Taxonomy" id="85581"/>
    <lineage>
        <taxon>Bacteria</taxon>
        <taxon>Pseudomonadati</taxon>
        <taxon>Pseudomonadota</taxon>
        <taxon>Gammaproteobacteria</taxon>
        <taxon>Vibrionales</taxon>
        <taxon>Vibrionaceae</taxon>
        <taxon>Photobacterium</taxon>
    </lineage>
</organism>
<dbReference type="RefSeq" id="WP_106223197.1">
    <property type="nucleotide sequence ID" value="NZ_PVXG01000017.1"/>
</dbReference>
<evidence type="ECO:0000313" key="3">
    <source>
        <dbReference type="EMBL" id="KAB1181453.1"/>
    </source>
</evidence>
<name>A0AAD3WYA5_PHODD</name>
<dbReference type="PANTHER" id="PTHR46558:SF4">
    <property type="entry name" value="DNA-BIDING PHAGE PROTEIN"/>
    <property type="match status" value="1"/>
</dbReference>
<accession>A0AAD3WYA5</accession>
<sequence length="107" mass="12067">MASSVDKSQSFSSCLKALRLQSEISQVDMAKKLGVARQTYLDLERGKTEPRYSVLLKLSLIFNVPINTFFAHSQELLVEYIPLKKATNIQLMSELQSRLGGIECESR</sequence>